<dbReference type="RefSeq" id="WP_067585814.1">
    <property type="nucleotide sequence ID" value="NZ_JABMCZ010000003.1"/>
</dbReference>
<evidence type="ECO:0000313" key="1">
    <source>
        <dbReference type="EMBL" id="KZM74577.1"/>
    </source>
</evidence>
<dbReference type="OrthoDB" id="4568805at2"/>
<evidence type="ECO:0000313" key="2">
    <source>
        <dbReference type="Proteomes" id="UP000076512"/>
    </source>
</evidence>
<gene>
    <name evidence="1" type="ORF">AWN90_21065</name>
</gene>
<dbReference type="EMBL" id="LWGR01000004">
    <property type="protein sequence ID" value="KZM74577.1"/>
    <property type="molecule type" value="Genomic_DNA"/>
</dbReference>
<dbReference type="AlphaFoldDB" id="A0A164NPH0"/>
<comment type="caution">
    <text evidence="1">The sequence shown here is derived from an EMBL/GenBank/DDBJ whole genome shotgun (WGS) entry which is preliminary data.</text>
</comment>
<name>A0A164NPH0_9NOCA</name>
<dbReference type="Proteomes" id="UP000076512">
    <property type="component" value="Unassembled WGS sequence"/>
</dbReference>
<organism evidence="1 2">
    <name type="scientific">Nocardia terpenica</name>
    <dbReference type="NCBI Taxonomy" id="455432"/>
    <lineage>
        <taxon>Bacteria</taxon>
        <taxon>Bacillati</taxon>
        <taxon>Actinomycetota</taxon>
        <taxon>Actinomycetes</taxon>
        <taxon>Mycobacteriales</taxon>
        <taxon>Nocardiaceae</taxon>
        <taxon>Nocardia</taxon>
    </lineage>
</organism>
<proteinExistence type="predicted"/>
<accession>A0A164NPH0</accession>
<keyword evidence="2" id="KW-1185">Reference proteome</keyword>
<sequence length="108" mass="11199">MAESSSKGGAVASAALVPIYEVKNTVTGDQFIIYAPADHDDEGMFIAAHVTGAPIGSAAAPRILIVHPDDIGEYATDTVRLMRSASTGFAAIVRTNNTTGELLAQLPQ</sequence>
<protein>
    <submittedName>
        <fullName evidence="1">Uncharacterized protein</fullName>
    </submittedName>
</protein>
<reference evidence="1 2" key="1">
    <citation type="submission" date="2016-04" db="EMBL/GenBank/DDBJ databases">
        <authorList>
            <person name="Evans L.H."/>
            <person name="Alamgir A."/>
            <person name="Owens N."/>
            <person name="Weber N.D."/>
            <person name="Virtaneva K."/>
            <person name="Barbian K."/>
            <person name="Babar A."/>
            <person name="Rosenke K."/>
        </authorList>
    </citation>
    <scope>NUCLEOTIDE SEQUENCE [LARGE SCALE GENOMIC DNA]</scope>
    <source>
        <strain evidence="1 2">IFM 0406</strain>
    </source>
</reference>